<evidence type="ECO:0000313" key="3">
    <source>
        <dbReference type="Proteomes" id="UP000717585"/>
    </source>
</evidence>
<keyword evidence="1" id="KW-0472">Membrane</keyword>
<evidence type="ECO:0000256" key="1">
    <source>
        <dbReference type="SAM" id="Phobius"/>
    </source>
</evidence>
<keyword evidence="1" id="KW-1133">Transmembrane helix</keyword>
<feature type="transmembrane region" description="Helical" evidence="1">
    <location>
        <begin position="25"/>
        <end position="55"/>
    </location>
</feature>
<dbReference type="AlphaFoldDB" id="A0A8J6B234"/>
<keyword evidence="3" id="KW-1185">Reference proteome</keyword>
<comment type="caution">
    <text evidence="2">The sequence shown here is derived from an EMBL/GenBank/DDBJ whole genome shotgun (WGS) entry which is preliminary data.</text>
</comment>
<accession>A0A8J6B234</accession>
<dbReference type="EMBL" id="JAHDYR010000062">
    <property type="protein sequence ID" value="KAG9391244.1"/>
    <property type="molecule type" value="Genomic_DNA"/>
</dbReference>
<protein>
    <submittedName>
        <fullName evidence="2">Uncharacterized protein</fullName>
    </submittedName>
</protein>
<dbReference type="Proteomes" id="UP000717585">
    <property type="component" value="Unassembled WGS sequence"/>
</dbReference>
<keyword evidence="1" id="KW-0812">Transmembrane</keyword>
<gene>
    <name evidence="2" type="ORF">J8273_7518</name>
</gene>
<organism evidence="2 3">
    <name type="scientific">Carpediemonas membranifera</name>
    <dbReference type="NCBI Taxonomy" id="201153"/>
    <lineage>
        <taxon>Eukaryota</taxon>
        <taxon>Metamonada</taxon>
        <taxon>Carpediemonas-like organisms</taxon>
        <taxon>Carpediemonas</taxon>
    </lineage>
</organism>
<name>A0A8J6B234_9EUKA</name>
<proteinExistence type="predicted"/>
<evidence type="ECO:0000313" key="2">
    <source>
        <dbReference type="EMBL" id="KAG9391244.1"/>
    </source>
</evidence>
<sequence length="197" mass="22271">MDAKPPNLQPQDLSRREQMVLYKRFLLLVTVLEFVILVSTYISSFGLLCLAPIIMFTLLFEQKSHKLLLLSLCFLQFSSALVFDADSSLLTLPWFLLRSPPPLVHAMPKEIDRLLIVVVHHALFVGCVYLTTCCDCPAFSVDTIISSYLQPVTAAAESDQQASMVVGRYSSRLRELTDTLRQRGIDLTTRQEDTEDD</sequence>
<reference evidence="2" key="1">
    <citation type="submission" date="2021-05" db="EMBL/GenBank/DDBJ databases">
        <title>A free-living protist that lacks canonical eukaryotic 1 DNA replication and segregation systems.</title>
        <authorList>
            <person name="Salas-Leiva D.E."/>
            <person name="Tromer E.C."/>
            <person name="Curtis B.A."/>
            <person name="Jerlstrom-Hultqvist J."/>
            <person name="Kolisko M."/>
            <person name="Yi Z."/>
            <person name="Salas-Leiva J.S."/>
            <person name="Gallot-Lavallee L."/>
            <person name="Kops G.J.P.L."/>
            <person name="Archibald J.M."/>
            <person name="Simpson A.G.B."/>
            <person name="Roger A.J."/>
        </authorList>
    </citation>
    <scope>NUCLEOTIDE SEQUENCE</scope>
    <source>
        <strain evidence="2">BICM</strain>
    </source>
</reference>